<name>A0A3N4MB75_9BACT</name>
<proteinExistence type="predicted"/>
<accession>A0A3N4MB75</accession>
<feature type="transmembrane region" description="Helical" evidence="1">
    <location>
        <begin position="87"/>
        <end position="107"/>
    </location>
</feature>
<gene>
    <name evidence="3" type="ORF">EG028_11890</name>
</gene>
<dbReference type="AlphaFoldDB" id="A0A3N4MB75"/>
<evidence type="ECO:0000313" key="3">
    <source>
        <dbReference type="EMBL" id="RPD40728.1"/>
    </source>
</evidence>
<organism evidence="3 4">
    <name type="scientific">Chitinophaga barathri</name>
    <dbReference type="NCBI Taxonomy" id="1647451"/>
    <lineage>
        <taxon>Bacteria</taxon>
        <taxon>Pseudomonadati</taxon>
        <taxon>Bacteroidota</taxon>
        <taxon>Chitinophagia</taxon>
        <taxon>Chitinophagales</taxon>
        <taxon>Chitinophagaceae</taxon>
        <taxon>Chitinophaga</taxon>
    </lineage>
</organism>
<sequence>MIIYGWKTTPLGYEDLGAKCSSCGTMMSVQVFVYQKYAHIFWIPSFPIGKTGASNCSHCKQTLAPKEMPAELKLSYDGLKSRSKTPVWTFSGLIIFSLLVIWGVFAAKQSSAANAKMILAPQAGDIYEVKEGPSSYTLYKVASVQGDSVYILHNMYESNKRSGLSDLMKKEFDTEPEVLLKSELMELFDKGTIDDIKR</sequence>
<evidence type="ECO:0000259" key="2">
    <source>
        <dbReference type="Pfam" id="PF17032"/>
    </source>
</evidence>
<comment type="caution">
    <text evidence="3">The sequence shown here is derived from an EMBL/GenBank/DDBJ whole genome shotgun (WGS) entry which is preliminary data.</text>
</comment>
<feature type="domain" description="Zinc-ribbon 15" evidence="2">
    <location>
        <begin position="19"/>
        <end position="66"/>
    </location>
</feature>
<reference evidence="4" key="1">
    <citation type="submission" date="2018-11" db="EMBL/GenBank/DDBJ databases">
        <title>Chitinophaga lutea sp.nov., isolate from arsenic contaminated soil.</title>
        <authorList>
            <person name="Zong Y."/>
        </authorList>
    </citation>
    <scope>NUCLEOTIDE SEQUENCE [LARGE SCALE GENOMIC DNA]</scope>
    <source>
        <strain evidence="4">YLT18</strain>
    </source>
</reference>
<evidence type="ECO:0000256" key="1">
    <source>
        <dbReference type="SAM" id="Phobius"/>
    </source>
</evidence>
<dbReference type="OrthoDB" id="766141at2"/>
<dbReference type="RefSeq" id="WP_120516961.1">
    <property type="nucleotide sequence ID" value="NZ_QXZY01000007.1"/>
</dbReference>
<keyword evidence="1" id="KW-0472">Membrane</keyword>
<keyword evidence="4" id="KW-1185">Reference proteome</keyword>
<evidence type="ECO:0000313" key="4">
    <source>
        <dbReference type="Proteomes" id="UP000279089"/>
    </source>
</evidence>
<dbReference type="EMBL" id="RMBX01000006">
    <property type="protein sequence ID" value="RPD40728.1"/>
    <property type="molecule type" value="Genomic_DNA"/>
</dbReference>
<dbReference type="Proteomes" id="UP000279089">
    <property type="component" value="Unassembled WGS sequence"/>
</dbReference>
<keyword evidence="1" id="KW-0812">Transmembrane</keyword>
<dbReference type="InterPro" id="IPR031493">
    <property type="entry name" value="Zinc_ribbon_15"/>
</dbReference>
<protein>
    <submittedName>
        <fullName evidence="3">Zinc-ribbon domain-containing protein</fullName>
    </submittedName>
</protein>
<dbReference type="Pfam" id="PF17032">
    <property type="entry name" value="Zn_ribbon_15"/>
    <property type="match status" value="1"/>
</dbReference>
<keyword evidence="1" id="KW-1133">Transmembrane helix</keyword>